<keyword evidence="2" id="KW-1185">Reference proteome</keyword>
<organism evidence="1 2">
    <name type="scientific">Citricoccus parietis</name>
    <dbReference type="NCBI Taxonomy" id="592307"/>
    <lineage>
        <taxon>Bacteria</taxon>
        <taxon>Bacillati</taxon>
        <taxon>Actinomycetota</taxon>
        <taxon>Actinomycetes</taxon>
        <taxon>Micrococcales</taxon>
        <taxon>Micrococcaceae</taxon>
        <taxon>Citricoccus</taxon>
    </lineage>
</organism>
<sequence>MVPDGGASAGRSWSPAWCWRSSWRSCPIRRSPGRGSCRPCSRLCRFSARWPG</sequence>
<proteinExistence type="predicted"/>
<accession>A0ABV5G150</accession>
<name>A0ABV5G150_9MICC</name>
<reference evidence="1 2" key="1">
    <citation type="submission" date="2024-09" db="EMBL/GenBank/DDBJ databases">
        <authorList>
            <person name="Sun Q."/>
            <person name="Mori K."/>
        </authorList>
    </citation>
    <scope>NUCLEOTIDE SEQUENCE [LARGE SCALE GENOMIC DNA]</scope>
    <source>
        <strain evidence="1 2">CCM 7609</strain>
    </source>
</reference>
<gene>
    <name evidence="1" type="ORF">ACFFX0_16220</name>
</gene>
<comment type="caution">
    <text evidence="1">The sequence shown here is derived from an EMBL/GenBank/DDBJ whole genome shotgun (WGS) entry which is preliminary data.</text>
</comment>
<evidence type="ECO:0000313" key="2">
    <source>
        <dbReference type="Proteomes" id="UP001589575"/>
    </source>
</evidence>
<protein>
    <submittedName>
        <fullName evidence="1">Uncharacterized protein</fullName>
    </submittedName>
</protein>
<dbReference type="EMBL" id="JBHMFI010000001">
    <property type="protein sequence ID" value="MFB9072659.1"/>
    <property type="molecule type" value="Genomic_DNA"/>
</dbReference>
<dbReference type="Proteomes" id="UP001589575">
    <property type="component" value="Unassembled WGS sequence"/>
</dbReference>
<evidence type="ECO:0000313" key="1">
    <source>
        <dbReference type="EMBL" id="MFB9072659.1"/>
    </source>
</evidence>